<dbReference type="Proteomes" id="UP001605036">
    <property type="component" value="Unassembled WGS sequence"/>
</dbReference>
<evidence type="ECO:0000256" key="2">
    <source>
        <dbReference type="ARBA" id="ARBA00010701"/>
    </source>
</evidence>
<dbReference type="GO" id="GO:0004620">
    <property type="term" value="F:phospholipase activity"/>
    <property type="evidence" value="ECO:0007669"/>
    <property type="project" value="UniProtKB-ARBA"/>
</dbReference>
<evidence type="ECO:0000256" key="8">
    <source>
        <dbReference type="ARBA" id="ARBA00023098"/>
    </source>
</evidence>
<evidence type="ECO:0000256" key="3">
    <source>
        <dbReference type="ARBA" id="ARBA00022528"/>
    </source>
</evidence>
<evidence type="ECO:0000256" key="7">
    <source>
        <dbReference type="ARBA" id="ARBA00022963"/>
    </source>
</evidence>
<dbReference type="PANTHER" id="PTHR31403">
    <property type="entry name" value="PHOSPHOLIPASE A1-IBETA2, CHLOROPLASTIC"/>
    <property type="match status" value="1"/>
</dbReference>
<dbReference type="PANTHER" id="PTHR31403:SF7">
    <property type="entry name" value="PHOSPHOLIPASE A1-IGAMMA3, CHLOROPLASTIC"/>
    <property type="match status" value="1"/>
</dbReference>
<evidence type="ECO:0000313" key="11">
    <source>
        <dbReference type="Proteomes" id="UP001605036"/>
    </source>
</evidence>
<keyword evidence="5" id="KW-0378">Hydrolase</keyword>
<gene>
    <name evidence="10" type="ORF">R1flu_026102</name>
</gene>
<keyword evidence="4" id="KW-0934">Plastid</keyword>
<dbReference type="InterPro" id="IPR029058">
    <property type="entry name" value="AB_hydrolase_fold"/>
</dbReference>
<evidence type="ECO:0000256" key="6">
    <source>
        <dbReference type="ARBA" id="ARBA00022946"/>
    </source>
</evidence>
<dbReference type="AlphaFoldDB" id="A0ABD1XFK5"/>
<accession>A0ABD1XFK5</accession>
<protein>
    <recommendedName>
        <fullName evidence="9">Fungal lipase-type domain-containing protein</fullName>
    </recommendedName>
</protein>
<proteinExistence type="inferred from homology"/>
<dbReference type="GO" id="GO:0016042">
    <property type="term" value="P:lipid catabolic process"/>
    <property type="evidence" value="ECO:0007669"/>
    <property type="project" value="UniProtKB-KW"/>
</dbReference>
<dbReference type="Gene3D" id="3.40.50.1820">
    <property type="entry name" value="alpha/beta hydrolase"/>
    <property type="match status" value="1"/>
</dbReference>
<evidence type="ECO:0000259" key="9">
    <source>
        <dbReference type="Pfam" id="PF01764"/>
    </source>
</evidence>
<comment type="similarity">
    <text evidence="2">Belongs to the AB hydrolase superfamily. Lipase family.</text>
</comment>
<organism evidence="10 11">
    <name type="scientific">Riccia fluitans</name>
    <dbReference type="NCBI Taxonomy" id="41844"/>
    <lineage>
        <taxon>Eukaryota</taxon>
        <taxon>Viridiplantae</taxon>
        <taxon>Streptophyta</taxon>
        <taxon>Embryophyta</taxon>
        <taxon>Marchantiophyta</taxon>
        <taxon>Marchantiopsida</taxon>
        <taxon>Marchantiidae</taxon>
        <taxon>Marchantiales</taxon>
        <taxon>Ricciaceae</taxon>
        <taxon>Riccia</taxon>
    </lineage>
</organism>
<sequence>MRGLCENVNLLYGVRHLGFLRVSPGNQIAPSKLTFVRSSSTSLSTLLGTEPAKVNISTRWRELQGGNNWAGLLSPLDLDLRREILRYGDAVQVAYDAFPLESKSKYPFASPYKKSEVLNDVRQPATGYEVTRYLYSNLRGLKTEIQEVNWIGYVAVAVDPEEIKRLGRRDIIVAWRGTRSSIEWQNDALFCQIPPTSINGKPIPKGVEVSSGFWEAFADFGASKAVFGVKGSAGKQATQEVKRLMEKYAGEQMSITCVGHSLGGALATLCSYQIAEDEIHKTPSGIAPVTAFTYASPRVGNIAFRERLKTLGVKILRLKCNQDFVPCFPLGDDTDNNPILDSVRQEVTEAAKTTTIVDMLGYFVRKLNDAIIPDEYTHVGQTLAVDFTKSPYLKQRTYIDLTSTKILSRYHNLQGYLHLVNGIVGNNDDLKAPFKPVVVRDLALINKGGDLLADPYCKNAPANWWNEAIGNAGLVQNKEGLWEYPFSFDNPKTPNPDYD</sequence>
<dbReference type="EMBL" id="JBHFFA010000008">
    <property type="protein sequence ID" value="KAL2607529.1"/>
    <property type="molecule type" value="Genomic_DNA"/>
</dbReference>
<keyword evidence="3" id="KW-0150">Chloroplast</keyword>
<evidence type="ECO:0000256" key="4">
    <source>
        <dbReference type="ARBA" id="ARBA00022640"/>
    </source>
</evidence>
<dbReference type="SUPFAM" id="SSF53474">
    <property type="entry name" value="alpha/beta-Hydrolases"/>
    <property type="match status" value="1"/>
</dbReference>
<dbReference type="InterPro" id="IPR002921">
    <property type="entry name" value="Fungal_lipase-type"/>
</dbReference>
<keyword evidence="8" id="KW-0443">Lipid metabolism</keyword>
<dbReference type="Pfam" id="PF01764">
    <property type="entry name" value="Lipase_3"/>
    <property type="match status" value="1"/>
</dbReference>
<dbReference type="CDD" id="cd00519">
    <property type="entry name" value="Lipase_3"/>
    <property type="match status" value="1"/>
</dbReference>
<name>A0ABD1XFK5_9MARC</name>
<evidence type="ECO:0000313" key="10">
    <source>
        <dbReference type="EMBL" id="KAL2607529.1"/>
    </source>
</evidence>
<keyword evidence="7" id="KW-0442">Lipid degradation</keyword>
<dbReference type="GO" id="GO:0009507">
    <property type="term" value="C:chloroplast"/>
    <property type="evidence" value="ECO:0007669"/>
    <property type="project" value="UniProtKB-SubCell"/>
</dbReference>
<reference evidence="10 11" key="1">
    <citation type="submission" date="2024-09" db="EMBL/GenBank/DDBJ databases">
        <title>Chromosome-scale assembly of Riccia fluitans.</title>
        <authorList>
            <person name="Paukszto L."/>
            <person name="Sawicki J."/>
            <person name="Karawczyk K."/>
            <person name="Piernik-Szablinska J."/>
            <person name="Szczecinska M."/>
            <person name="Mazdziarz M."/>
        </authorList>
    </citation>
    <scope>NUCLEOTIDE SEQUENCE [LARGE SCALE GENOMIC DNA]</scope>
    <source>
        <strain evidence="10">Rf_01</strain>
        <tissue evidence="10">Aerial parts of the thallus</tissue>
    </source>
</reference>
<evidence type="ECO:0000256" key="1">
    <source>
        <dbReference type="ARBA" id="ARBA00004229"/>
    </source>
</evidence>
<comment type="subcellular location">
    <subcellularLocation>
        <location evidence="1">Plastid</location>
        <location evidence="1">Chloroplast</location>
    </subcellularLocation>
</comment>
<comment type="caution">
    <text evidence="10">The sequence shown here is derived from an EMBL/GenBank/DDBJ whole genome shotgun (WGS) entry which is preliminary data.</text>
</comment>
<evidence type="ECO:0000256" key="5">
    <source>
        <dbReference type="ARBA" id="ARBA00022801"/>
    </source>
</evidence>
<keyword evidence="11" id="KW-1185">Reference proteome</keyword>
<keyword evidence="6" id="KW-0809">Transit peptide</keyword>
<feature type="domain" description="Fungal lipase-type" evidence="9">
    <location>
        <begin position="172"/>
        <end position="330"/>
    </location>
</feature>